<evidence type="ECO:0000256" key="2">
    <source>
        <dbReference type="ARBA" id="ARBA00022692"/>
    </source>
</evidence>
<feature type="transmembrane region" description="Helical" evidence="6">
    <location>
        <begin position="490"/>
        <end position="507"/>
    </location>
</feature>
<evidence type="ECO:0000256" key="1">
    <source>
        <dbReference type="ARBA" id="ARBA00004141"/>
    </source>
</evidence>
<evidence type="ECO:0000256" key="5">
    <source>
        <dbReference type="SAM" id="MobiDB-lite"/>
    </source>
</evidence>
<dbReference type="PANTHER" id="PTHR23502:SF64">
    <property type="entry name" value="TRANSPORTER, PUTATIVE (AFU_ORTHOLOGUE AFUA_3G11760)-RELATED"/>
    <property type="match status" value="1"/>
</dbReference>
<feature type="compositionally biased region" description="Polar residues" evidence="5">
    <location>
        <begin position="49"/>
        <end position="65"/>
    </location>
</feature>
<dbReference type="InterPro" id="IPR011701">
    <property type="entry name" value="MFS"/>
</dbReference>
<dbReference type="HOGENOM" id="CLU_008455_8_0_1"/>
<evidence type="ECO:0000256" key="6">
    <source>
        <dbReference type="SAM" id="Phobius"/>
    </source>
</evidence>
<evidence type="ECO:0000256" key="4">
    <source>
        <dbReference type="ARBA" id="ARBA00023136"/>
    </source>
</evidence>
<gene>
    <name evidence="8" type="ORF">EURHEDRAFT_457252</name>
</gene>
<dbReference type="SUPFAM" id="SSF103473">
    <property type="entry name" value="MFS general substrate transporter"/>
    <property type="match status" value="1"/>
</dbReference>
<dbReference type="OrthoDB" id="3066029at2759"/>
<feature type="transmembrane region" description="Helical" evidence="6">
    <location>
        <begin position="88"/>
        <end position="113"/>
    </location>
</feature>
<feature type="transmembrane region" description="Helical" evidence="6">
    <location>
        <begin position="156"/>
        <end position="175"/>
    </location>
</feature>
<dbReference type="GO" id="GO:0022857">
    <property type="term" value="F:transmembrane transporter activity"/>
    <property type="evidence" value="ECO:0007669"/>
    <property type="project" value="InterPro"/>
</dbReference>
<feature type="transmembrane region" description="Helical" evidence="6">
    <location>
        <begin position="301"/>
        <end position="325"/>
    </location>
</feature>
<feature type="transmembrane region" description="Helical" evidence="6">
    <location>
        <begin position="345"/>
        <end position="366"/>
    </location>
</feature>
<dbReference type="FunFam" id="1.20.1250.20:FF:000354">
    <property type="entry name" value="MFS general substrate transporter"/>
    <property type="match status" value="1"/>
</dbReference>
<feature type="transmembrane region" description="Helical" evidence="6">
    <location>
        <begin position="463"/>
        <end position="484"/>
    </location>
</feature>
<reference evidence="9" key="1">
    <citation type="journal article" date="2014" name="Nat. Commun.">
        <title>Genomic adaptations of the halophilic Dead Sea filamentous fungus Eurotium rubrum.</title>
        <authorList>
            <person name="Kis-Papo T."/>
            <person name="Weig A.R."/>
            <person name="Riley R."/>
            <person name="Persoh D."/>
            <person name="Salamov A."/>
            <person name="Sun H."/>
            <person name="Lipzen A."/>
            <person name="Wasser S.P."/>
            <person name="Rambold G."/>
            <person name="Grigoriev I.V."/>
            <person name="Nevo E."/>
        </authorList>
    </citation>
    <scope>NUCLEOTIDE SEQUENCE [LARGE SCALE GENOMIC DNA]</scope>
    <source>
        <strain evidence="9">CBS 135680</strain>
    </source>
</reference>
<dbReference type="GO" id="GO:0005886">
    <property type="term" value="C:plasma membrane"/>
    <property type="evidence" value="ECO:0007669"/>
    <property type="project" value="TreeGrafter"/>
</dbReference>
<keyword evidence="2 6" id="KW-0812">Transmembrane</keyword>
<dbReference type="GeneID" id="63699540"/>
<dbReference type="InterPro" id="IPR036259">
    <property type="entry name" value="MFS_trans_sf"/>
</dbReference>
<evidence type="ECO:0000313" key="9">
    <source>
        <dbReference type="Proteomes" id="UP000019804"/>
    </source>
</evidence>
<feature type="transmembrane region" description="Helical" evidence="6">
    <location>
        <begin position="245"/>
        <end position="264"/>
    </location>
</feature>
<evidence type="ECO:0000259" key="7">
    <source>
        <dbReference type="PROSITE" id="PS50850"/>
    </source>
</evidence>
<feature type="domain" description="Major facilitator superfamily (MFS) profile" evidence="7">
    <location>
        <begin position="90"/>
        <end position="529"/>
    </location>
</feature>
<dbReference type="Gene3D" id="1.20.1250.20">
    <property type="entry name" value="MFS general substrate transporter like domains"/>
    <property type="match status" value="1"/>
</dbReference>
<dbReference type="STRING" id="1388766.A0A017SEN2"/>
<organism evidence="8 9">
    <name type="scientific">Aspergillus ruber (strain CBS 135680)</name>
    <dbReference type="NCBI Taxonomy" id="1388766"/>
    <lineage>
        <taxon>Eukaryota</taxon>
        <taxon>Fungi</taxon>
        <taxon>Dikarya</taxon>
        <taxon>Ascomycota</taxon>
        <taxon>Pezizomycotina</taxon>
        <taxon>Eurotiomycetes</taxon>
        <taxon>Eurotiomycetidae</taxon>
        <taxon>Eurotiales</taxon>
        <taxon>Aspergillaceae</taxon>
        <taxon>Aspergillus</taxon>
        <taxon>Aspergillus subgen. Aspergillus</taxon>
    </lineage>
</organism>
<protein>
    <submittedName>
        <fullName evidence="8">Putative MFS transporter</fullName>
    </submittedName>
</protein>
<evidence type="ECO:0000313" key="8">
    <source>
        <dbReference type="EMBL" id="EYE94700.1"/>
    </source>
</evidence>
<dbReference type="EMBL" id="KK088425">
    <property type="protein sequence ID" value="EYE94700.1"/>
    <property type="molecule type" value="Genomic_DNA"/>
</dbReference>
<dbReference type="Pfam" id="PF07690">
    <property type="entry name" value="MFS_1"/>
    <property type="match status" value="1"/>
</dbReference>
<dbReference type="Proteomes" id="UP000019804">
    <property type="component" value="Unassembled WGS sequence"/>
</dbReference>
<dbReference type="PROSITE" id="PS50850">
    <property type="entry name" value="MFS"/>
    <property type="match status" value="1"/>
</dbReference>
<comment type="subcellular location">
    <subcellularLocation>
        <location evidence="1">Membrane</location>
        <topology evidence="1">Multi-pass membrane protein</topology>
    </subcellularLocation>
</comment>
<feature type="transmembrane region" description="Helical" evidence="6">
    <location>
        <begin position="214"/>
        <end position="239"/>
    </location>
</feature>
<accession>A0A017SEN2</accession>
<dbReference type="InterPro" id="IPR020846">
    <property type="entry name" value="MFS_dom"/>
</dbReference>
<sequence length="529" mass="57821">MLKVFGSRSKQNPSGTAEEGCSRNSSMTQLPPEEAQRPRSEYGEPPGTPNTLVQVPSNLTNQDLPQVTDESDDENSEQYKRFSPARKIAIVSIISYCAFLAPISSTAILIAVPEVGKTFGTNGDIINASNALYLAFMGISSTFWGPISQVYGRRPIFVVSSLLFCIFTIATTVSPDLPSYFVFRVLTAFQGTSFLVVGSSAVGDVFEQRKRATALVWVLSGSMVGPAIGPFLGGVVVTFRQWRVVFWLLSALNGFAAFLIICFFPETIPYKSSRELKGHTLPKQTKMVMHRISPIRVIVMLFRYPNIFSVGLAAGALVWNQYALLTPIRYILNPRFNLHSPIQSGLFYLVPGAGFLAGSLVGGRWVDYCMKKCVAERGGVRVSEDRLKSSLVHIILIVPGCILIYGWTLEKEVGGIPVPVIAMFVQGVSQLFCMPSLNTYCLDVMHQKGRSAEVVAGNYVFRYVFAALGTGVALPAIEAIGVGWFNTLSAVFLSLTGGLIWLTAIYGPKWREAIDAKDEQKAASQKEVS</sequence>
<evidence type="ECO:0000256" key="3">
    <source>
        <dbReference type="ARBA" id="ARBA00022989"/>
    </source>
</evidence>
<feature type="transmembrane region" description="Helical" evidence="6">
    <location>
        <begin position="387"/>
        <end position="408"/>
    </location>
</feature>
<proteinExistence type="predicted"/>
<feature type="transmembrane region" description="Helical" evidence="6">
    <location>
        <begin position="125"/>
        <end position="144"/>
    </location>
</feature>
<keyword evidence="3 6" id="KW-1133">Transmembrane helix</keyword>
<keyword evidence="4 6" id="KW-0472">Membrane</keyword>
<name>A0A017SEN2_ASPRC</name>
<keyword evidence="9" id="KW-1185">Reference proteome</keyword>
<feature type="region of interest" description="Disordered" evidence="5">
    <location>
        <begin position="1"/>
        <end position="78"/>
    </location>
</feature>
<dbReference type="RefSeq" id="XP_040638388.1">
    <property type="nucleotide sequence ID" value="XM_040784416.1"/>
</dbReference>
<dbReference type="PANTHER" id="PTHR23502">
    <property type="entry name" value="MAJOR FACILITATOR SUPERFAMILY"/>
    <property type="match status" value="1"/>
</dbReference>
<feature type="transmembrane region" description="Helical" evidence="6">
    <location>
        <begin position="181"/>
        <end position="202"/>
    </location>
</feature>
<feature type="transmembrane region" description="Helical" evidence="6">
    <location>
        <begin position="420"/>
        <end position="442"/>
    </location>
</feature>
<dbReference type="AlphaFoldDB" id="A0A017SEN2"/>